<evidence type="ECO:0000256" key="4">
    <source>
        <dbReference type="ARBA" id="ARBA00022598"/>
    </source>
</evidence>
<keyword evidence="4 12" id="KW-0436">Ligase</keyword>
<dbReference type="InterPro" id="IPR019499">
    <property type="entry name" value="Val-tRNA_synth_tRNA-bd"/>
</dbReference>
<keyword evidence="9 12" id="KW-0030">Aminoacyl-tRNA synthetase</keyword>
<dbReference type="FunFam" id="3.40.50.620:FF:000032">
    <property type="entry name" value="Valine--tRNA ligase"/>
    <property type="match status" value="1"/>
</dbReference>
<dbReference type="Pfam" id="PF00133">
    <property type="entry name" value="tRNA-synt_1"/>
    <property type="match status" value="1"/>
</dbReference>
<comment type="subunit">
    <text evidence="2 12">Monomer.</text>
</comment>
<dbReference type="EC" id="6.1.1.9" evidence="12"/>
<evidence type="ECO:0000256" key="2">
    <source>
        <dbReference type="ARBA" id="ARBA00011245"/>
    </source>
</evidence>
<feature type="short sequence motif" description="'HIGH' region" evidence="12">
    <location>
        <begin position="46"/>
        <end position="56"/>
    </location>
</feature>
<protein>
    <recommendedName>
        <fullName evidence="12">Valine--tRNA ligase</fullName>
        <ecNumber evidence="12">6.1.1.9</ecNumber>
    </recommendedName>
    <alternativeName>
        <fullName evidence="12">Valyl-tRNA synthetase</fullName>
        <shortName evidence="12">ValRS</shortName>
    </alternativeName>
</protein>
<dbReference type="InterPro" id="IPR002303">
    <property type="entry name" value="Valyl-tRNA_ligase"/>
</dbReference>
<comment type="similarity">
    <text evidence="11 12">Belongs to the class-I aminoacyl-tRNA synthetase family. ValS type 1 subfamily.</text>
</comment>
<dbReference type="RefSeq" id="WP_012543530.1">
    <property type="nucleotide sequence ID" value="NC_011295.1"/>
</dbReference>
<dbReference type="GO" id="GO:0006438">
    <property type="term" value="P:valyl-tRNA aminoacylation"/>
    <property type="evidence" value="ECO:0007669"/>
    <property type="project" value="UniProtKB-UniRule"/>
</dbReference>
<keyword evidence="17" id="KW-1185">Reference proteome</keyword>
<dbReference type="Gene3D" id="1.10.730.10">
    <property type="entry name" value="Isoleucyl-tRNA Synthetase, Domain 1"/>
    <property type="match status" value="1"/>
</dbReference>
<evidence type="ECO:0000256" key="6">
    <source>
        <dbReference type="ARBA" id="ARBA00022840"/>
    </source>
</evidence>
<dbReference type="InterPro" id="IPR010978">
    <property type="entry name" value="tRNA-bd_arm"/>
</dbReference>
<comment type="function">
    <text evidence="12">Catalyzes the attachment of valine to tRNA(Val). As ValRS can inadvertently accommodate and process structurally similar amino acids such as threonine, to avoid such errors, it has a 'posttransfer' editing activity that hydrolyzes mischarged Thr-tRNA(Val) in a tRNA-dependent manner.</text>
</comment>
<dbReference type="NCBIfam" id="TIGR00422">
    <property type="entry name" value="valS"/>
    <property type="match status" value="1"/>
</dbReference>
<dbReference type="FunFam" id="3.90.740.10:FF:000005">
    <property type="entry name" value="Valine--tRNA ligase, mitochondrial"/>
    <property type="match status" value="1"/>
</dbReference>
<dbReference type="InterPro" id="IPR001412">
    <property type="entry name" value="aa-tRNA-synth_I_CS"/>
</dbReference>
<dbReference type="HOGENOM" id="CLU_001493_0_2_9"/>
<dbReference type="GO" id="GO:0005524">
    <property type="term" value="F:ATP binding"/>
    <property type="evidence" value="ECO:0007669"/>
    <property type="project" value="UniProtKB-UniRule"/>
</dbReference>
<reference evidence="16 17" key="2">
    <citation type="journal article" date="2014" name="Genome Announc.">
        <title>Complete Genome Sequence of Coprothermobacter proteolyticus DSM 5265.</title>
        <authorList>
            <person name="Alexiev A."/>
            <person name="Coil D.A."/>
            <person name="Badger J.H."/>
            <person name="Enticknap J."/>
            <person name="Ward N."/>
            <person name="Robb F.T."/>
            <person name="Eisen J.A."/>
        </authorList>
    </citation>
    <scope>NUCLEOTIDE SEQUENCE [LARGE SCALE GENOMIC DNA]</scope>
    <source>
        <strain evidence="17">ATCC 35245 / DSM 5265 / OCM 4 / BT</strain>
    </source>
</reference>
<comment type="domain">
    <text evidence="12">The C-terminal coiled-coil domain is crucial for aminoacylation activity.</text>
</comment>
<feature type="domain" description="Methionyl/Valyl/Leucyl/Isoleucyl-tRNA synthetase anticodon-binding" evidence="14">
    <location>
        <begin position="607"/>
        <end position="743"/>
    </location>
</feature>
<accession>B5Y7Y4</accession>
<feature type="binding site" evidence="12">
    <location>
        <position position="528"/>
    </location>
    <ligand>
        <name>ATP</name>
        <dbReference type="ChEBI" id="CHEBI:30616"/>
    </ligand>
</feature>
<dbReference type="FunFam" id="3.40.50.620:FF:000098">
    <property type="entry name" value="Valine--tRNA ligase"/>
    <property type="match status" value="1"/>
</dbReference>
<dbReference type="GO" id="GO:0004832">
    <property type="term" value="F:valine-tRNA ligase activity"/>
    <property type="evidence" value="ECO:0007669"/>
    <property type="project" value="UniProtKB-UniRule"/>
</dbReference>
<evidence type="ECO:0000256" key="9">
    <source>
        <dbReference type="ARBA" id="ARBA00023146"/>
    </source>
</evidence>
<dbReference type="GO" id="GO:0005829">
    <property type="term" value="C:cytosol"/>
    <property type="evidence" value="ECO:0007669"/>
    <property type="project" value="TreeGrafter"/>
</dbReference>
<comment type="catalytic activity">
    <reaction evidence="10 12">
        <text>tRNA(Val) + L-valine + ATP = L-valyl-tRNA(Val) + AMP + diphosphate</text>
        <dbReference type="Rhea" id="RHEA:10704"/>
        <dbReference type="Rhea" id="RHEA-COMP:9672"/>
        <dbReference type="Rhea" id="RHEA-COMP:9708"/>
        <dbReference type="ChEBI" id="CHEBI:30616"/>
        <dbReference type="ChEBI" id="CHEBI:33019"/>
        <dbReference type="ChEBI" id="CHEBI:57762"/>
        <dbReference type="ChEBI" id="CHEBI:78442"/>
        <dbReference type="ChEBI" id="CHEBI:78537"/>
        <dbReference type="ChEBI" id="CHEBI:456215"/>
        <dbReference type="EC" id="6.1.1.9"/>
    </reaction>
</comment>
<keyword evidence="5 12" id="KW-0547">Nucleotide-binding</keyword>
<dbReference type="SUPFAM" id="SSF50677">
    <property type="entry name" value="ValRS/IleRS/LeuRS editing domain"/>
    <property type="match status" value="1"/>
</dbReference>
<dbReference type="AlphaFoldDB" id="B5Y7Y4"/>
<keyword evidence="7 12" id="KW-0648">Protein biosynthesis</keyword>
<keyword evidence="8 12" id="KW-0175">Coiled coil</keyword>
<dbReference type="InterPro" id="IPR014729">
    <property type="entry name" value="Rossmann-like_a/b/a_fold"/>
</dbReference>
<gene>
    <name evidence="12 16" type="primary">valS</name>
    <name evidence="16" type="ordered locus">COPRO5265_0523</name>
</gene>
<dbReference type="FunFam" id="1.10.287.380:FF:000001">
    <property type="entry name" value="Valine--tRNA ligase"/>
    <property type="match status" value="1"/>
</dbReference>
<evidence type="ECO:0000259" key="14">
    <source>
        <dbReference type="Pfam" id="PF08264"/>
    </source>
</evidence>
<dbReference type="Gene3D" id="1.10.287.380">
    <property type="entry name" value="Valyl-tRNA synthetase, C-terminal domain"/>
    <property type="match status" value="1"/>
</dbReference>
<dbReference type="CDD" id="cd00817">
    <property type="entry name" value="ValRS_core"/>
    <property type="match status" value="1"/>
</dbReference>
<dbReference type="Pfam" id="PF08264">
    <property type="entry name" value="Anticodon_1"/>
    <property type="match status" value="1"/>
</dbReference>
<dbReference type="STRING" id="309798.COPRO5265_0523"/>
<organism evidence="16 17">
    <name type="scientific">Coprothermobacter proteolyticus (strain ATCC 35245 / DSM 5265 / OCM 4 / BT)</name>
    <dbReference type="NCBI Taxonomy" id="309798"/>
    <lineage>
        <taxon>Bacteria</taxon>
        <taxon>Pseudomonadati</taxon>
        <taxon>Coprothermobacterota</taxon>
        <taxon>Coprothermobacteria</taxon>
        <taxon>Coprothermobacterales</taxon>
        <taxon>Coprothermobacteraceae</taxon>
        <taxon>Coprothermobacter</taxon>
    </lineage>
</organism>
<dbReference type="NCBIfam" id="NF004349">
    <property type="entry name" value="PRK05729.1"/>
    <property type="match status" value="1"/>
</dbReference>
<evidence type="ECO:0000256" key="5">
    <source>
        <dbReference type="ARBA" id="ARBA00022741"/>
    </source>
</evidence>
<evidence type="ECO:0000256" key="12">
    <source>
        <dbReference type="HAMAP-Rule" id="MF_02004"/>
    </source>
</evidence>
<evidence type="ECO:0000256" key="1">
    <source>
        <dbReference type="ARBA" id="ARBA00004496"/>
    </source>
</evidence>
<dbReference type="PRINTS" id="PR00986">
    <property type="entry name" value="TRNASYNTHVAL"/>
</dbReference>
<dbReference type="InterPro" id="IPR009080">
    <property type="entry name" value="tRNAsynth_Ia_anticodon-bd"/>
</dbReference>
<dbReference type="PANTHER" id="PTHR11946:SF93">
    <property type="entry name" value="VALINE--TRNA LIGASE, CHLOROPLASTIC_MITOCHONDRIAL 2"/>
    <property type="match status" value="1"/>
</dbReference>
<dbReference type="HAMAP" id="MF_02004">
    <property type="entry name" value="Val_tRNA_synth_type1"/>
    <property type="match status" value="1"/>
</dbReference>
<dbReference type="SUPFAM" id="SSF46589">
    <property type="entry name" value="tRNA-binding arm"/>
    <property type="match status" value="1"/>
</dbReference>
<evidence type="ECO:0000259" key="13">
    <source>
        <dbReference type="Pfam" id="PF00133"/>
    </source>
</evidence>
<dbReference type="KEGG" id="cpo:COPRO5265_0523"/>
<evidence type="ECO:0000256" key="11">
    <source>
        <dbReference type="ARBA" id="ARBA00060830"/>
    </source>
</evidence>
<comment type="subcellular location">
    <subcellularLocation>
        <location evidence="1 12">Cytoplasm</location>
    </subcellularLocation>
</comment>
<feature type="domain" description="Aminoacyl-tRNA synthetase class Ia" evidence="13">
    <location>
        <begin position="18"/>
        <end position="565"/>
    </location>
</feature>
<feature type="short sequence motif" description="'KMSKS' region" evidence="12">
    <location>
        <begin position="525"/>
        <end position="529"/>
    </location>
</feature>
<evidence type="ECO:0000259" key="15">
    <source>
        <dbReference type="Pfam" id="PF10458"/>
    </source>
</evidence>
<dbReference type="GO" id="GO:0002161">
    <property type="term" value="F:aminoacyl-tRNA deacylase activity"/>
    <property type="evidence" value="ECO:0007669"/>
    <property type="project" value="InterPro"/>
</dbReference>
<dbReference type="PROSITE" id="PS00178">
    <property type="entry name" value="AA_TRNA_LIGASE_I"/>
    <property type="match status" value="1"/>
</dbReference>
<proteinExistence type="inferred from homology"/>
<reference evidence="17" key="1">
    <citation type="submission" date="2008-08" db="EMBL/GenBank/DDBJ databases">
        <title>The complete genome sequence of Coprothermobacter proteolyticus strain ATCC 5245 / DSM 5265 / BT.</title>
        <authorList>
            <person name="Dodson R.J."/>
            <person name="Durkin A.S."/>
            <person name="Wu M."/>
            <person name="Eisen J."/>
            <person name="Sutton G."/>
        </authorList>
    </citation>
    <scope>NUCLEOTIDE SEQUENCE [LARGE SCALE GENOMIC DNA]</scope>
    <source>
        <strain evidence="17">ATCC 35245 / DSM 5265 / OCM 4 / BT</strain>
    </source>
</reference>
<evidence type="ECO:0000256" key="7">
    <source>
        <dbReference type="ARBA" id="ARBA00022917"/>
    </source>
</evidence>
<evidence type="ECO:0000313" key="16">
    <source>
        <dbReference type="EMBL" id="ACI16878.1"/>
    </source>
</evidence>
<dbReference type="Gene3D" id="3.90.740.10">
    <property type="entry name" value="Valyl/Leucyl/Isoleucyl-tRNA synthetase, editing domain"/>
    <property type="match status" value="1"/>
</dbReference>
<feature type="coiled-coil region" evidence="12">
    <location>
        <begin position="798"/>
        <end position="860"/>
    </location>
</feature>
<dbReference type="InterPro" id="IPR033705">
    <property type="entry name" value="Anticodon_Ia_Val"/>
</dbReference>
<dbReference type="InterPro" id="IPR013155">
    <property type="entry name" value="M/V/L/I-tRNA-synth_anticd-bd"/>
</dbReference>
<keyword evidence="6 12" id="KW-0067">ATP-binding</keyword>
<evidence type="ECO:0000256" key="3">
    <source>
        <dbReference type="ARBA" id="ARBA00022490"/>
    </source>
</evidence>
<dbReference type="EMBL" id="CP001145">
    <property type="protein sequence ID" value="ACI16878.1"/>
    <property type="molecule type" value="Genomic_DNA"/>
</dbReference>
<dbReference type="Gene3D" id="3.40.50.620">
    <property type="entry name" value="HUPs"/>
    <property type="match status" value="2"/>
</dbReference>
<dbReference type="SUPFAM" id="SSF52374">
    <property type="entry name" value="Nucleotidylyl transferase"/>
    <property type="match status" value="1"/>
</dbReference>
<dbReference type="OrthoDB" id="9810365at2"/>
<sequence>MNDGKFEAQYDATAELKWAKKWKEDKVFHSEIDKAKPRFSIVIPPPNVTGSLHIGHALDLSLQDAIVRYKKMNGFNVCWVPGTDHAGIATQNVVERALLQQGIRRQDLGREVFLEKVWEWKERYGNTILDQITRLGCGVDWDRLRFTMDPVCARAVRRAFKELFDRGLIYKGHYMINWCPRCGTAISDLEVTYEEEDSHLWFIRYPFEDQKGFIVVATTRPETMLGDTAIAVHPDDERYKNVVGKHVILPLVGRKIPVIADESVDPEFGTGAVKVTPAHDPTDFAIGQRHNLEPIQVIGLDGSMTEEAGIFSGMDRFDARKQIVQALEEQGYLEKVEPYKHAVGHCQRCHTVVEPMLSDQWFVKLTAMADEAKRVVETGEVQIIPERWIKVYQDWMDNIRDWCISRQIWWGHRIPVYTCEECGYVFASEEETVEQCPKCGGPVKQEDDVLDTWFSSSLWPFEVFGWPEETEDLKYYYPTSLLITGYDILFFWVARMIFMATTLTGQIPFEEVFLHGLVLDEHGQKMSKSKGNTVDPMDMIDEYSADALRYALVSAMSLGGQDVNFSESRVEHGKNLTNKIWNSARYVLSVLEGKQLDTTPNQFSIADRYILSRLEQTKQFVSECFEAYDFGAALREIESFYWSEYCDWYIEMSKVDPNYSTYWTLKEVLEQSLKLFHPFLPFVTQEIWDRMGHSNYLVEESWPKLSEHVVDEEAIEKVATMKEAVRGLRNLRAELGLKPSQRIPSVFLQGNMEEWEEFFPYIKFLARVSEIEHSSQTISNAYSVVVGNTVFFVPLEGLVDIDRERKRLQKQQADLENRIAIYDKRLQNEDFIKKAPQEVVEKQREERKALEESLSKVIKRLSELGG</sequence>
<dbReference type="eggNOG" id="COG0525">
    <property type="taxonomic scope" value="Bacteria"/>
</dbReference>
<dbReference type="CDD" id="cd07962">
    <property type="entry name" value="Anticodon_Ia_Val"/>
    <property type="match status" value="1"/>
</dbReference>
<dbReference type="Pfam" id="PF10458">
    <property type="entry name" value="Val_tRNA-synt_C"/>
    <property type="match status" value="1"/>
</dbReference>
<comment type="domain">
    <text evidence="12">ValRS has two distinct active sites: one for aminoacylation and one for editing. The misactivated threonine is translocated from the active site to the editing site.</text>
</comment>
<dbReference type="PANTHER" id="PTHR11946">
    <property type="entry name" value="VALYL-TRNA SYNTHETASES"/>
    <property type="match status" value="1"/>
</dbReference>
<name>B5Y7Y4_COPPD</name>
<dbReference type="InterPro" id="IPR002300">
    <property type="entry name" value="aa-tRNA-synth_Ia"/>
</dbReference>
<evidence type="ECO:0000256" key="10">
    <source>
        <dbReference type="ARBA" id="ARBA00047552"/>
    </source>
</evidence>
<dbReference type="Proteomes" id="UP000001732">
    <property type="component" value="Chromosome"/>
</dbReference>
<dbReference type="InterPro" id="IPR037118">
    <property type="entry name" value="Val-tRNA_synth_C_sf"/>
</dbReference>
<evidence type="ECO:0000313" key="17">
    <source>
        <dbReference type="Proteomes" id="UP000001732"/>
    </source>
</evidence>
<keyword evidence="3 12" id="KW-0963">Cytoplasm</keyword>
<dbReference type="InterPro" id="IPR009008">
    <property type="entry name" value="Val/Leu/Ile-tRNA-synth_edit"/>
</dbReference>
<evidence type="ECO:0000256" key="8">
    <source>
        <dbReference type="ARBA" id="ARBA00023054"/>
    </source>
</evidence>
<dbReference type="SUPFAM" id="SSF47323">
    <property type="entry name" value="Anticodon-binding domain of a subclass of class I aminoacyl-tRNA synthetases"/>
    <property type="match status" value="1"/>
</dbReference>
<feature type="domain" description="Valyl-tRNA synthetase tRNA-binding arm" evidence="15">
    <location>
        <begin position="800"/>
        <end position="865"/>
    </location>
</feature>